<feature type="transmembrane region" description="Helical" evidence="6">
    <location>
        <begin position="265"/>
        <end position="289"/>
    </location>
</feature>
<comment type="caution">
    <text evidence="7">The sequence shown here is derived from an EMBL/GenBank/DDBJ whole genome shotgun (WGS) entry which is preliminary data.</text>
</comment>
<dbReference type="PANTHER" id="PTHR30213:SF0">
    <property type="entry name" value="UPF0761 MEMBRANE PROTEIN YIHY"/>
    <property type="match status" value="1"/>
</dbReference>
<evidence type="ECO:0000256" key="4">
    <source>
        <dbReference type="ARBA" id="ARBA00022989"/>
    </source>
</evidence>
<dbReference type="Proteomes" id="UP001595685">
    <property type="component" value="Unassembled WGS sequence"/>
</dbReference>
<feature type="transmembrane region" description="Helical" evidence="6">
    <location>
        <begin position="193"/>
        <end position="216"/>
    </location>
</feature>
<dbReference type="Pfam" id="PF03631">
    <property type="entry name" value="Virul_fac_BrkB"/>
    <property type="match status" value="1"/>
</dbReference>
<feature type="transmembrane region" description="Helical" evidence="6">
    <location>
        <begin position="157"/>
        <end position="181"/>
    </location>
</feature>
<accession>A0ABV7WDY0</accession>
<dbReference type="RefSeq" id="WP_340291811.1">
    <property type="nucleotide sequence ID" value="NZ_JBBEOI010000050.1"/>
</dbReference>
<feature type="transmembrane region" description="Helical" evidence="6">
    <location>
        <begin position="121"/>
        <end position="145"/>
    </location>
</feature>
<evidence type="ECO:0000256" key="2">
    <source>
        <dbReference type="ARBA" id="ARBA00022475"/>
    </source>
</evidence>
<dbReference type="NCBIfam" id="TIGR00765">
    <property type="entry name" value="yihY_not_rbn"/>
    <property type="match status" value="1"/>
</dbReference>
<feature type="transmembrane region" description="Helical" evidence="6">
    <location>
        <begin position="47"/>
        <end position="76"/>
    </location>
</feature>
<keyword evidence="2" id="KW-1003">Cell membrane</keyword>
<evidence type="ECO:0000256" key="3">
    <source>
        <dbReference type="ARBA" id="ARBA00022692"/>
    </source>
</evidence>
<comment type="subcellular location">
    <subcellularLocation>
        <location evidence="1">Cell membrane</location>
        <topology evidence="1">Multi-pass membrane protein</topology>
    </subcellularLocation>
</comment>
<keyword evidence="4 6" id="KW-1133">Transmembrane helix</keyword>
<evidence type="ECO:0000256" key="1">
    <source>
        <dbReference type="ARBA" id="ARBA00004651"/>
    </source>
</evidence>
<sequence length="347" mass="36053">MTVVRSGAAVVRELAPGGRAAAPRHIPPRGWLMVLRRVGRRVLADRFPLLSAGIAFFAVLSIAPVLLTAVSVYGAVNTPEEALEQLSAVAGVLPPTMRQVVEDQVLSITAASTEVHTVRGLVALLLALWTATTAMTYLVDALTLAYDETETRSFPRLVGLSLALVLGSAVALGALLAAAGFATGALARAPGPVLELAGVLVWVVLAALMALGLAVLYRVAPDRRSPRWAWVSTGALAATALWVATSLALFAYVRDLGTYETTYGSLAGVAISMLWLWLTVLLVLLGAALNAEAERQTVRDSTVGQDRPMGERGAVVADTVVTSVVDLAAAETAGQARRTTGGTGSPA</sequence>
<dbReference type="InterPro" id="IPR017039">
    <property type="entry name" value="Virul_fac_BrkB"/>
</dbReference>
<keyword evidence="3 6" id="KW-0812">Transmembrane</keyword>
<proteinExistence type="predicted"/>
<evidence type="ECO:0000256" key="5">
    <source>
        <dbReference type="ARBA" id="ARBA00023136"/>
    </source>
</evidence>
<keyword evidence="5 6" id="KW-0472">Membrane</keyword>
<dbReference type="PANTHER" id="PTHR30213">
    <property type="entry name" value="INNER MEMBRANE PROTEIN YHJD"/>
    <property type="match status" value="1"/>
</dbReference>
<evidence type="ECO:0000313" key="7">
    <source>
        <dbReference type="EMBL" id="MFC3688044.1"/>
    </source>
</evidence>
<name>A0ABV7WDY0_9MICO</name>
<protein>
    <submittedName>
        <fullName evidence="7">YihY/virulence factor BrkB family protein</fullName>
    </submittedName>
</protein>
<feature type="transmembrane region" description="Helical" evidence="6">
    <location>
        <begin position="228"/>
        <end position="253"/>
    </location>
</feature>
<dbReference type="EMBL" id="JBHRWW010000003">
    <property type="protein sequence ID" value="MFC3688044.1"/>
    <property type="molecule type" value="Genomic_DNA"/>
</dbReference>
<reference evidence="8" key="1">
    <citation type="journal article" date="2019" name="Int. J. Syst. Evol. Microbiol.">
        <title>The Global Catalogue of Microorganisms (GCM) 10K type strain sequencing project: providing services to taxonomists for standard genome sequencing and annotation.</title>
        <authorList>
            <consortium name="The Broad Institute Genomics Platform"/>
            <consortium name="The Broad Institute Genome Sequencing Center for Infectious Disease"/>
            <person name="Wu L."/>
            <person name="Ma J."/>
        </authorList>
    </citation>
    <scope>NUCLEOTIDE SEQUENCE [LARGE SCALE GENOMIC DNA]</scope>
    <source>
        <strain evidence="8">NCAIM B.02333</strain>
    </source>
</reference>
<gene>
    <name evidence="7" type="ORF">ACFOLH_06785</name>
</gene>
<dbReference type="PIRSF" id="PIRSF035875">
    <property type="entry name" value="RNase_BN"/>
    <property type="match status" value="1"/>
</dbReference>
<organism evidence="7 8">
    <name type="scientific">Aquipuribacter hungaricus</name>
    <dbReference type="NCBI Taxonomy" id="545624"/>
    <lineage>
        <taxon>Bacteria</taxon>
        <taxon>Bacillati</taxon>
        <taxon>Actinomycetota</taxon>
        <taxon>Actinomycetes</taxon>
        <taxon>Micrococcales</taxon>
        <taxon>Intrasporangiaceae</taxon>
        <taxon>Aquipuribacter</taxon>
    </lineage>
</organism>
<evidence type="ECO:0000256" key="6">
    <source>
        <dbReference type="SAM" id="Phobius"/>
    </source>
</evidence>
<evidence type="ECO:0000313" key="8">
    <source>
        <dbReference type="Proteomes" id="UP001595685"/>
    </source>
</evidence>
<keyword evidence="8" id="KW-1185">Reference proteome</keyword>